<evidence type="ECO:0000256" key="1">
    <source>
        <dbReference type="SAM" id="Phobius"/>
    </source>
</evidence>
<protein>
    <submittedName>
        <fullName evidence="2">Uncharacterized protein</fullName>
    </submittedName>
</protein>
<gene>
    <name evidence="2" type="ORF">SAMN05444271_10480</name>
</gene>
<reference evidence="2 3" key="1">
    <citation type="submission" date="2016-10" db="EMBL/GenBank/DDBJ databases">
        <authorList>
            <person name="de Groot N.N."/>
        </authorList>
    </citation>
    <scope>NUCLEOTIDE SEQUENCE [LARGE SCALE GENOMIC DNA]</scope>
    <source>
        <strain evidence="2 3">DSM 22187</strain>
    </source>
</reference>
<dbReference type="RefSeq" id="WP_089671220.1">
    <property type="nucleotide sequence ID" value="NZ_CP024845.1"/>
</dbReference>
<organism evidence="2 3">
    <name type="scientific">Halohasta litchfieldiae</name>
    <dbReference type="NCBI Taxonomy" id="1073996"/>
    <lineage>
        <taxon>Archaea</taxon>
        <taxon>Methanobacteriati</taxon>
        <taxon>Methanobacteriota</taxon>
        <taxon>Stenosarchaea group</taxon>
        <taxon>Halobacteria</taxon>
        <taxon>Halobacteriales</taxon>
        <taxon>Haloferacaceae</taxon>
        <taxon>Halohasta</taxon>
    </lineage>
</organism>
<evidence type="ECO:0000313" key="2">
    <source>
        <dbReference type="EMBL" id="SEI62447.1"/>
    </source>
</evidence>
<keyword evidence="1" id="KW-1133">Transmembrane helix</keyword>
<keyword evidence="1" id="KW-0812">Transmembrane</keyword>
<accession>A0A1H6SCH5</accession>
<name>A0A1H6SCH5_9EURY</name>
<dbReference type="Proteomes" id="UP000198888">
    <property type="component" value="Unassembled WGS sequence"/>
</dbReference>
<evidence type="ECO:0000313" key="3">
    <source>
        <dbReference type="Proteomes" id="UP000198888"/>
    </source>
</evidence>
<sequence length="61" mass="6646">MSVTDDRIKDILLMAFAIQLSIVGTASPDGSLQPLFFIGILLSVFVILREATRHVAESATR</sequence>
<dbReference type="GeneID" id="35001931"/>
<accession>A0A2H4Q0S4</accession>
<keyword evidence="3" id="KW-1185">Reference proteome</keyword>
<proteinExistence type="predicted"/>
<dbReference type="KEGG" id="hae:halTADL_1116"/>
<dbReference type="AlphaFoldDB" id="A0A1H6SCH5"/>
<feature type="transmembrane region" description="Helical" evidence="1">
    <location>
        <begin position="34"/>
        <end position="52"/>
    </location>
</feature>
<keyword evidence="1" id="KW-0472">Membrane</keyword>
<dbReference type="EMBL" id="FNYR01000004">
    <property type="protein sequence ID" value="SEI62447.1"/>
    <property type="molecule type" value="Genomic_DNA"/>
</dbReference>